<evidence type="ECO:0000313" key="2">
    <source>
        <dbReference type="Proteomes" id="UP000823638"/>
    </source>
</evidence>
<reference evidence="1" key="2">
    <citation type="journal article" date="2021" name="PeerJ">
        <title>Extensive microbial diversity within the chicken gut microbiome revealed by metagenomics and culture.</title>
        <authorList>
            <person name="Gilroy R."/>
            <person name="Ravi A."/>
            <person name="Getino M."/>
            <person name="Pursley I."/>
            <person name="Horton D.L."/>
            <person name="Alikhan N.F."/>
            <person name="Baker D."/>
            <person name="Gharbi K."/>
            <person name="Hall N."/>
            <person name="Watson M."/>
            <person name="Adriaenssens E.M."/>
            <person name="Foster-Nyarko E."/>
            <person name="Jarju S."/>
            <person name="Secka A."/>
            <person name="Antonio M."/>
            <person name="Oren A."/>
            <person name="Chaudhuri R.R."/>
            <person name="La Ragione R."/>
            <person name="Hildebrand F."/>
            <person name="Pallen M.J."/>
        </authorList>
    </citation>
    <scope>NUCLEOTIDE SEQUENCE</scope>
    <source>
        <strain evidence="1">10532</strain>
    </source>
</reference>
<organism evidence="1 2">
    <name type="scientific">Candidatus Gallitreponema excrementavium</name>
    <dbReference type="NCBI Taxonomy" id="2840840"/>
    <lineage>
        <taxon>Bacteria</taxon>
        <taxon>Pseudomonadati</taxon>
        <taxon>Spirochaetota</taxon>
        <taxon>Spirochaetia</taxon>
        <taxon>Spirochaetales</taxon>
        <taxon>Candidatus Gallitreponema</taxon>
    </lineage>
</organism>
<gene>
    <name evidence="1" type="ORF">IAA81_05055</name>
</gene>
<evidence type="ECO:0000313" key="1">
    <source>
        <dbReference type="EMBL" id="MBO8457582.1"/>
    </source>
</evidence>
<name>A0A9D9HP10_9SPIR</name>
<protein>
    <submittedName>
        <fullName evidence="1">Zinc dependent phospholipase C family protein</fullName>
    </submittedName>
</protein>
<reference evidence="1" key="1">
    <citation type="submission" date="2020-10" db="EMBL/GenBank/DDBJ databases">
        <authorList>
            <person name="Gilroy R."/>
        </authorList>
    </citation>
    <scope>NUCLEOTIDE SEQUENCE</scope>
    <source>
        <strain evidence="1">10532</strain>
    </source>
</reference>
<sequence>MPAQYLHILGALKAFNRVSGGTFPLDYKAFFAGAQGPDIFYHNQRTRPLAVSLGSLLHRRDYGFFSSGAIDYVLSGCAFPHNGDSNTGKIESSSINLSRNFLISYLAGFLSHGILDRVFHPFIIYASFFPDNKHSPVPPGRFHPFFERILDFIFMDEFSSGIFSDSGFQETSGRIVDLDVDSFLNFSPVELGLLEDFFYEVFRNVYPEKTLSDANLRLRLKNSFSDSLWFYYVTNPFYSDLSKSSEVFKSRYKEEINWTLVSLIHPQSLISGVDWFNSQKKVWLNPSTGEESDSSLYDLFDRAVKGIEIIYKAFFDFVSGRVPPEKENLKDFAFLIGNTSLSLSDSQGKPGVPVFFKSDFYPLDVEFMHQVDLRYYWWNET</sequence>
<dbReference type="Proteomes" id="UP000823638">
    <property type="component" value="Unassembled WGS sequence"/>
</dbReference>
<comment type="caution">
    <text evidence="1">The sequence shown here is derived from an EMBL/GenBank/DDBJ whole genome shotgun (WGS) entry which is preliminary data.</text>
</comment>
<proteinExistence type="predicted"/>
<dbReference type="EMBL" id="JADIMM010000070">
    <property type="protein sequence ID" value="MBO8457582.1"/>
    <property type="molecule type" value="Genomic_DNA"/>
</dbReference>
<dbReference type="AlphaFoldDB" id="A0A9D9HP10"/>
<accession>A0A9D9HP10</accession>